<evidence type="ECO:0000256" key="1">
    <source>
        <dbReference type="ARBA" id="ARBA00004651"/>
    </source>
</evidence>
<keyword evidence="8" id="KW-1185">Reference proteome</keyword>
<dbReference type="PANTHER" id="PTHR34584:SF1">
    <property type="entry name" value="NA(+)_H(+) ANTIPORTER SUBUNIT E1"/>
    <property type="match status" value="1"/>
</dbReference>
<evidence type="ECO:0000256" key="5">
    <source>
        <dbReference type="ARBA" id="ARBA00022989"/>
    </source>
</evidence>
<organism evidence="7 8">
    <name type="scientific">Lysobacter soli</name>
    <dbReference type="NCBI Taxonomy" id="453783"/>
    <lineage>
        <taxon>Bacteria</taxon>
        <taxon>Pseudomonadati</taxon>
        <taxon>Pseudomonadota</taxon>
        <taxon>Gammaproteobacteria</taxon>
        <taxon>Lysobacterales</taxon>
        <taxon>Lysobacteraceae</taxon>
        <taxon>Lysobacter</taxon>
    </lineage>
</organism>
<protein>
    <submittedName>
        <fullName evidence="7">Sodium:proton antiporter</fullName>
    </submittedName>
</protein>
<gene>
    <name evidence="7" type="ORF">DX912_08960</name>
</gene>
<evidence type="ECO:0000256" key="4">
    <source>
        <dbReference type="ARBA" id="ARBA00022692"/>
    </source>
</evidence>
<comment type="caution">
    <text evidence="7">The sequence shown here is derived from an EMBL/GenBank/DDBJ whole genome shotgun (WGS) entry which is preliminary data.</text>
</comment>
<accession>A0A3D8VDA7</accession>
<keyword evidence="3" id="KW-1003">Cell membrane</keyword>
<evidence type="ECO:0000313" key="8">
    <source>
        <dbReference type="Proteomes" id="UP000256829"/>
    </source>
</evidence>
<dbReference type="Pfam" id="PF01899">
    <property type="entry name" value="MNHE"/>
    <property type="match status" value="1"/>
</dbReference>
<dbReference type="Proteomes" id="UP000256829">
    <property type="component" value="Unassembled WGS sequence"/>
</dbReference>
<comment type="subcellular location">
    <subcellularLocation>
        <location evidence="1">Cell membrane</location>
        <topology evidence="1">Multi-pass membrane protein</topology>
    </subcellularLocation>
</comment>
<keyword evidence="5" id="KW-1133">Transmembrane helix</keyword>
<name>A0A3D8VDA7_9GAMM</name>
<reference evidence="7 8" key="1">
    <citation type="submission" date="2018-08" db="EMBL/GenBank/DDBJ databases">
        <title>Lysobacter soli KCTC 22011, whole genome shotgun sequence.</title>
        <authorList>
            <person name="Zhang X."/>
            <person name="Feng G."/>
            <person name="Zhu H."/>
        </authorList>
    </citation>
    <scope>NUCLEOTIDE SEQUENCE [LARGE SCALE GENOMIC DNA]</scope>
    <source>
        <strain evidence="7 8">KCTC 22011</strain>
    </source>
</reference>
<comment type="similarity">
    <text evidence="2">Belongs to the CPA3 antiporters (TC 2.A.63) subunit E family.</text>
</comment>
<sequence length="161" mass="17640">MSRAICFFALWIVLMPSAKPVDLLFGAIATTLATMASLRLLAPQAGHLRFVALLSLAPHFLWQSVLAGLDVARRAFSPRMPMAPGFVECKLDFPRGLTRNTFAAITSLLPGSVPCGETRDGLVYHCLDVRLPNVEQLKREEHLFARALIPGDTPAQEDRDG</sequence>
<dbReference type="EMBL" id="QTJR01000005">
    <property type="protein sequence ID" value="RDY67397.1"/>
    <property type="molecule type" value="Genomic_DNA"/>
</dbReference>
<keyword evidence="6" id="KW-0472">Membrane</keyword>
<dbReference type="AlphaFoldDB" id="A0A3D8VDA7"/>
<dbReference type="PANTHER" id="PTHR34584">
    <property type="entry name" value="NA(+)/H(+) ANTIPORTER SUBUNIT E1"/>
    <property type="match status" value="1"/>
</dbReference>
<evidence type="ECO:0000256" key="6">
    <source>
        <dbReference type="ARBA" id="ARBA00023136"/>
    </source>
</evidence>
<proteinExistence type="inferred from homology"/>
<evidence type="ECO:0000313" key="7">
    <source>
        <dbReference type="EMBL" id="RDY67397.1"/>
    </source>
</evidence>
<evidence type="ECO:0000256" key="3">
    <source>
        <dbReference type="ARBA" id="ARBA00022475"/>
    </source>
</evidence>
<dbReference type="GO" id="GO:0005886">
    <property type="term" value="C:plasma membrane"/>
    <property type="evidence" value="ECO:0007669"/>
    <property type="project" value="UniProtKB-SubCell"/>
</dbReference>
<dbReference type="GO" id="GO:0008324">
    <property type="term" value="F:monoatomic cation transmembrane transporter activity"/>
    <property type="evidence" value="ECO:0007669"/>
    <property type="project" value="InterPro"/>
</dbReference>
<keyword evidence="4" id="KW-0812">Transmembrane</keyword>
<dbReference type="InterPro" id="IPR002758">
    <property type="entry name" value="Cation_antiport_E"/>
</dbReference>
<evidence type="ECO:0000256" key="2">
    <source>
        <dbReference type="ARBA" id="ARBA00006228"/>
    </source>
</evidence>